<dbReference type="Proteomes" id="UP000265515">
    <property type="component" value="Unassembled WGS sequence"/>
</dbReference>
<keyword evidence="4" id="KW-0963">Cytoplasm</keyword>
<dbReference type="Gramene" id="GBG79301">
    <property type="protein sequence ID" value="GBG79301"/>
    <property type="gene ID" value="CBR_g29451"/>
</dbReference>
<evidence type="ECO:0000256" key="1">
    <source>
        <dbReference type="ARBA" id="ARBA00004496"/>
    </source>
</evidence>
<keyword evidence="13" id="KW-1185">Reference proteome</keyword>
<dbReference type="EMBL" id="BFEA01000315">
    <property type="protein sequence ID" value="GBG79301.1"/>
    <property type="molecule type" value="Genomic_DNA"/>
</dbReference>
<evidence type="ECO:0000256" key="3">
    <source>
        <dbReference type="ARBA" id="ARBA00019010"/>
    </source>
</evidence>
<feature type="compositionally biased region" description="Low complexity" evidence="11">
    <location>
        <begin position="89"/>
        <end position="102"/>
    </location>
</feature>
<feature type="compositionally biased region" description="Gly residues" evidence="11">
    <location>
        <begin position="237"/>
        <end position="255"/>
    </location>
</feature>
<dbReference type="Pfam" id="PF02367">
    <property type="entry name" value="TsaE"/>
    <property type="match status" value="1"/>
</dbReference>
<evidence type="ECO:0000313" key="13">
    <source>
        <dbReference type="Proteomes" id="UP000265515"/>
    </source>
</evidence>
<comment type="subcellular location">
    <subcellularLocation>
        <location evidence="1">Cytoplasm</location>
    </subcellularLocation>
</comment>
<dbReference type="SUPFAM" id="SSF52540">
    <property type="entry name" value="P-loop containing nucleoside triphosphate hydrolases"/>
    <property type="match status" value="1"/>
</dbReference>
<dbReference type="Gene3D" id="3.40.50.300">
    <property type="entry name" value="P-loop containing nucleotide triphosphate hydrolases"/>
    <property type="match status" value="1"/>
</dbReference>
<evidence type="ECO:0000256" key="9">
    <source>
        <dbReference type="ARBA" id="ARBA00022842"/>
    </source>
</evidence>
<evidence type="ECO:0000256" key="10">
    <source>
        <dbReference type="ARBA" id="ARBA00032441"/>
    </source>
</evidence>
<dbReference type="GO" id="GO:0005737">
    <property type="term" value="C:cytoplasm"/>
    <property type="evidence" value="ECO:0007669"/>
    <property type="project" value="UniProtKB-SubCell"/>
</dbReference>
<dbReference type="InterPro" id="IPR003442">
    <property type="entry name" value="T6A_TsaE"/>
</dbReference>
<evidence type="ECO:0000256" key="6">
    <source>
        <dbReference type="ARBA" id="ARBA00022723"/>
    </source>
</evidence>
<evidence type="ECO:0000256" key="2">
    <source>
        <dbReference type="ARBA" id="ARBA00007599"/>
    </source>
</evidence>
<evidence type="ECO:0000313" key="12">
    <source>
        <dbReference type="EMBL" id="GBG79301.1"/>
    </source>
</evidence>
<keyword evidence="6" id="KW-0479">Metal-binding</keyword>
<evidence type="ECO:0000256" key="7">
    <source>
        <dbReference type="ARBA" id="ARBA00022741"/>
    </source>
</evidence>
<feature type="region of interest" description="Disordered" evidence="11">
    <location>
        <begin position="453"/>
        <end position="489"/>
    </location>
</feature>
<name>A0A388LAE9_CHABU</name>
<keyword evidence="8" id="KW-0067">ATP-binding</keyword>
<feature type="region of interest" description="Disordered" evidence="11">
    <location>
        <begin position="426"/>
        <end position="445"/>
    </location>
</feature>
<dbReference type="NCBIfam" id="TIGR00150">
    <property type="entry name" value="T6A_YjeE"/>
    <property type="match status" value="1"/>
</dbReference>
<sequence length="512" mass="54646">MTSSFSRHGLCSASRAMMSRSGAISRIGAKLLTGRRSPSCCSQISADCIRRPDTIIRGIPVPISDVCHPRRQRSSSSSSSSSLFDDGYRSGSRSRSRSSTGRHCPDLVTAAATQHGCSKLERSSSSRLSMHCSAFPSIVDQCGRSGSRSRARISRSGSTVMRTTGGGAASSSSTSCSGNRWFGRLFQIGKALAVNHSTQSGKIASLENNSAAEGDITRTGPVPVPVPVPGSVPGPVLGPGSGSVPGPGSGPGSGLTDGKRLANGVTNDGKILGRFVLRTEDGTVALAKALAAVARVGDIVCLYGPVGAGKTSFSRHFIRAVAGDEELVVPSPTFLLQQIYEDHAGPPVHHFDLYRLSSASNFDRLGLKLSFANAVTLIEWPERMGSRIPEERLDLRIGLLEFSETTCRQQESAVLISQDELADECSALPDGPQQEERESDGSNALVQESRASCREMEAKAFHSDRHSNSNEEEHSTEESDDEYEDRQPRVITFVGHGDRWEGVQLCLARDEP</sequence>
<comment type="similarity">
    <text evidence="2">Belongs to the TsaE family.</text>
</comment>
<dbReference type="PANTHER" id="PTHR33540:SF2">
    <property type="entry name" value="TRNA THREONYLCARBAMOYLADENOSINE BIOSYNTHESIS PROTEIN TSAE"/>
    <property type="match status" value="1"/>
</dbReference>
<comment type="caution">
    <text evidence="12">The sequence shown here is derived from an EMBL/GenBank/DDBJ whole genome shotgun (WGS) entry which is preliminary data.</text>
</comment>
<dbReference type="PANTHER" id="PTHR33540">
    <property type="entry name" value="TRNA THREONYLCARBAMOYLADENOSINE BIOSYNTHESIS PROTEIN TSAE"/>
    <property type="match status" value="1"/>
</dbReference>
<keyword evidence="9" id="KW-0460">Magnesium</keyword>
<keyword evidence="7" id="KW-0547">Nucleotide-binding</keyword>
<dbReference type="OrthoDB" id="507945at2759"/>
<proteinExistence type="inferred from homology"/>
<dbReference type="InterPro" id="IPR027417">
    <property type="entry name" value="P-loop_NTPase"/>
</dbReference>
<evidence type="ECO:0000256" key="5">
    <source>
        <dbReference type="ARBA" id="ARBA00022694"/>
    </source>
</evidence>
<accession>A0A388LAE9</accession>
<evidence type="ECO:0000256" key="11">
    <source>
        <dbReference type="SAM" id="MobiDB-lite"/>
    </source>
</evidence>
<dbReference type="STRING" id="69332.A0A388LAE9"/>
<feature type="region of interest" description="Disordered" evidence="11">
    <location>
        <begin position="65"/>
        <end position="103"/>
    </location>
</feature>
<reference evidence="12 13" key="1">
    <citation type="journal article" date="2018" name="Cell">
        <title>The Chara Genome: Secondary Complexity and Implications for Plant Terrestrialization.</title>
        <authorList>
            <person name="Nishiyama T."/>
            <person name="Sakayama H."/>
            <person name="Vries J.D."/>
            <person name="Buschmann H."/>
            <person name="Saint-Marcoux D."/>
            <person name="Ullrich K.K."/>
            <person name="Haas F.B."/>
            <person name="Vanderstraeten L."/>
            <person name="Becker D."/>
            <person name="Lang D."/>
            <person name="Vosolsobe S."/>
            <person name="Rombauts S."/>
            <person name="Wilhelmsson P.K.I."/>
            <person name="Janitza P."/>
            <person name="Kern R."/>
            <person name="Heyl A."/>
            <person name="Rumpler F."/>
            <person name="Villalobos L.I.A.C."/>
            <person name="Clay J.M."/>
            <person name="Skokan R."/>
            <person name="Toyoda A."/>
            <person name="Suzuki Y."/>
            <person name="Kagoshima H."/>
            <person name="Schijlen E."/>
            <person name="Tajeshwar N."/>
            <person name="Catarino B."/>
            <person name="Hetherington A.J."/>
            <person name="Saltykova A."/>
            <person name="Bonnot C."/>
            <person name="Breuninger H."/>
            <person name="Symeonidi A."/>
            <person name="Radhakrishnan G.V."/>
            <person name="Van Nieuwerburgh F."/>
            <person name="Deforce D."/>
            <person name="Chang C."/>
            <person name="Karol K.G."/>
            <person name="Hedrich R."/>
            <person name="Ulvskov P."/>
            <person name="Glockner G."/>
            <person name="Delwiche C.F."/>
            <person name="Petrasek J."/>
            <person name="Van de Peer Y."/>
            <person name="Friml J."/>
            <person name="Beilby M."/>
            <person name="Dolan L."/>
            <person name="Kohara Y."/>
            <person name="Sugano S."/>
            <person name="Fujiyama A."/>
            <person name="Delaux P.-M."/>
            <person name="Quint M."/>
            <person name="TheiBen G."/>
            <person name="Hagemann M."/>
            <person name="Harholt J."/>
            <person name="Dunand C."/>
            <person name="Zachgo S."/>
            <person name="Langdale J."/>
            <person name="Maumus F."/>
            <person name="Straeten D.V.D."/>
            <person name="Gould S.B."/>
            <person name="Rensing S.A."/>
        </authorList>
    </citation>
    <scope>NUCLEOTIDE SEQUENCE [LARGE SCALE GENOMIC DNA]</scope>
    <source>
        <strain evidence="12 13">S276</strain>
    </source>
</reference>
<dbReference type="GO" id="GO:0002949">
    <property type="term" value="P:tRNA threonylcarbamoyladenosine modification"/>
    <property type="evidence" value="ECO:0007669"/>
    <property type="project" value="InterPro"/>
</dbReference>
<organism evidence="12 13">
    <name type="scientific">Chara braunii</name>
    <name type="common">Braun's stonewort</name>
    <dbReference type="NCBI Taxonomy" id="69332"/>
    <lineage>
        <taxon>Eukaryota</taxon>
        <taxon>Viridiplantae</taxon>
        <taxon>Streptophyta</taxon>
        <taxon>Charophyceae</taxon>
        <taxon>Charales</taxon>
        <taxon>Characeae</taxon>
        <taxon>Chara</taxon>
    </lineage>
</organism>
<dbReference type="GO" id="GO:0046872">
    <property type="term" value="F:metal ion binding"/>
    <property type="evidence" value="ECO:0007669"/>
    <property type="project" value="UniProtKB-KW"/>
</dbReference>
<gene>
    <name evidence="12" type="ORF">CBR_g29451</name>
</gene>
<feature type="region of interest" description="Disordered" evidence="11">
    <location>
        <begin position="236"/>
        <end position="261"/>
    </location>
</feature>
<feature type="region of interest" description="Disordered" evidence="11">
    <location>
        <begin position="143"/>
        <end position="173"/>
    </location>
</feature>
<evidence type="ECO:0000256" key="8">
    <source>
        <dbReference type="ARBA" id="ARBA00022840"/>
    </source>
</evidence>
<feature type="compositionally biased region" description="Basic and acidic residues" evidence="11">
    <location>
        <begin position="453"/>
        <end position="477"/>
    </location>
</feature>
<keyword evidence="5" id="KW-0819">tRNA processing</keyword>
<dbReference type="GO" id="GO:0005524">
    <property type="term" value="F:ATP binding"/>
    <property type="evidence" value="ECO:0007669"/>
    <property type="project" value="UniProtKB-KW"/>
</dbReference>
<dbReference type="AlphaFoldDB" id="A0A388LAE9"/>
<protein>
    <recommendedName>
        <fullName evidence="3">tRNA threonylcarbamoyladenosine biosynthesis protein TsaE</fullName>
    </recommendedName>
    <alternativeName>
        <fullName evidence="10">t(6)A37 threonylcarbamoyladenosine biosynthesis protein TsaE</fullName>
    </alternativeName>
</protein>
<evidence type="ECO:0000256" key="4">
    <source>
        <dbReference type="ARBA" id="ARBA00022490"/>
    </source>
</evidence>